<sequence>MNMSDRSITMHLHPNRAVLDVVNQAANLGNQAHQHSHQGDYAGAELLHLRGLDLKISVVGENDTTTAITRNALGELYLKMGRIADAEEQLKKAVSIRLSVGPTYDAAVSIENLGQVYEAKGDFAEARRVRLSHPENIMVCGNFNCPSTTFDQSQLSACSACKSVFYCGAVCQAKDWRVRHKKFCKKRNQ</sequence>
<name>A0A1J8RC90_9AGAM</name>
<keyword evidence="3 6" id="KW-0863">Zinc-finger</keyword>
<evidence type="ECO:0000256" key="3">
    <source>
        <dbReference type="ARBA" id="ARBA00022771"/>
    </source>
</evidence>
<proteinExistence type="predicted"/>
<evidence type="ECO:0000259" key="7">
    <source>
        <dbReference type="PROSITE" id="PS50865"/>
    </source>
</evidence>
<dbReference type="SUPFAM" id="SSF144232">
    <property type="entry name" value="HIT/MYND zinc finger-like"/>
    <property type="match status" value="1"/>
</dbReference>
<dbReference type="GO" id="GO:0008270">
    <property type="term" value="F:zinc ion binding"/>
    <property type="evidence" value="ECO:0007669"/>
    <property type="project" value="UniProtKB-KW"/>
</dbReference>
<dbReference type="GO" id="GO:0042802">
    <property type="term" value="F:identical protein binding"/>
    <property type="evidence" value="ECO:0007669"/>
    <property type="project" value="InterPro"/>
</dbReference>
<dbReference type="EMBL" id="LVVM01000097">
    <property type="protein sequence ID" value="OJA21516.1"/>
    <property type="molecule type" value="Genomic_DNA"/>
</dbReference>
<evidence type="ECO:0000256" key="6">
    <source>
        <dbReference type="PROSITE-ProRule" id="PRU00134"/>
    </source>
</evidence>
<accession>A0A1J8RC90</accession>
<evidence type="ECO:0000256" key="1">
    <source>
        <dbReference type="ARBA" id="ARBA00022723"/>
    </source>
</evidence>
<gene>
    <name evidence="8" type="ORF">AZE42_05109</name>
</gene>
<dbReference type="PANTHER" id="PTHR45641:SF19">
    <property type="entry name" value="NEPHROCYSTIN-3"/>
    <property type="match status" value="1"/>
</dbReference>
<reference evidence="8 9" key="1">
    <citation type="submission" date="2016-03" db="EMBL/GenBank/DDBJ databases">
        <title>Comparative genomics of the ectomycorrhizal sister species Rhizopogon vinicolor and Rhizopogon vesiculosus (Basidiomycota: Boletales) reveals a divergence of the mating type B locus.</title>
        <authorList>
            <person name="Mujic A.B."/>
            <person name="Kuo A."/>
            <person name="Tritt A."/>
            <person name="Lipzen A."/>
            <person name="Chen C."/>
            <person name="Johnson J."/>
            <person name="Sharma A."/>
            <person name="Barry K."/>
            <person name="Grigoriev I.V."/>
            <person name="Spatafora J.W."/>
        </authorList>
    </citation>
    <scope>NUCLEOTIDE SEQUENCE [LARGE SCALE GENOMIC DNA]</scope>
    <source>
        <strain evidence="8 9">AM-OR11-056</strain>
    </source>
</reference>
<keyword evidence="2" id="KW-0677">Repeat</keyword>
<dbReference type="STRING" id="180088.A0A1J8RC90"/>
<evidence type="ECO:0000256" key="5">
    <source>
        <dbReference type="ARBA" id="ARBA00022833"/>
    </source>
</evidence>
<dbReference type="Pfam" id="PF13424">
    <property type="entry name" value="TPR_12"/>
    <property type="match status" value="1"/>
</dbReference>
<dbReference type="PROSITE" id="PS50865">
    <property type="entry name" value="ZF_MYND_2"/>
    <property type="match status" value="1"/>
</dbReference>
<evidence type="ECO:0000313" key="8">
    <source>
        <dbReference type="EMBL" id="OJA21516.1"/>
    </source>
</evidence>
<feature type="domain" description="MYND-type" evidence="7">
    <location>
        <begin position="142"/>
        <end position="184"/>
    </location>
</feature>
<evidence type="ECO:0000256" key="4">
    <source>
        <dbReference type="ARBA" id="ARBA00022803"/>
    </source>
</evidence>
<evidence type="ECO:0000313" key="9">
    <source>
        <dbReference type="Proteomes" id="UP000183567"/>
    </source>
</evidence>
<organism evidence="8 9">
    <name type="scientific">Rhizopogon vesiculosus</name>
    <dbReference type="NCBI Taxonomy" id="180088"/>
    <lineage>
        <taxon>Eukaryota</taxon>
        <taxon>Fungi</taxon>
        <taxon>Dikarya</taxon>
        <taxon>Basidiomycota</taxon>
        <taxon>Agaricomycotina</taxon>
        <taxon>Agaricomycetes</taxon>
        <taxon>Agaricomycetidae</taxon>
        <taxon>Boletales</taxon>
        <taxon>Suillineae</taxon>
        <taxon>Rhizopogonaceae</taxon>
        <taxon>Rhizopogon</taxon>
    </lineage>
</organism>
<protein>
    <recommendedName>
        <fullName evidence="7">MYND-type domain-containing protein</fullName>
    </recommendedName>
</protein>
<dbReference type="Pfam" id="PF01753">
    <property type="entry name" value="zf-MYND"/>
    <property type="match status" value="1"/>
</dbReference>
<evidence type="ECO:0000256" key="2">
    <source>
        <dbReference type="ARBA" id="ARBA00022737"/>
    </source>
</evidence>
<dbReference type="Proteomes" id="UP000183567">
    <property type="component" value="Unassembled WGS sequence"/>
</dbReference>
<dbReference type="Pfam" id="PF07721">
    <property type="entry name" value="TPR_4"/>
    <property type="match status" value="1"/>
</dbReference>
<dbReference type="InterPro" id="IPR011717">
    <property type="entry name" value="TPR-4"/>
</dbReference>
<dbReference type="OrthoDB" id="5231159at2759"/>
<keyword evidence="5" id="KW-0862">Zinc</keyword>
<keyword evidence="1" id="KW-0479">Metal-binding</keyword>
<dbReference type="Gene3D" id="1.25.40.10">
    <property type="entry name" value="Tetratricopeptide repeat domain"/>
    <property type="match status" value="1"/>
</dbReference>
<dbReference type="InterPro" id="IPR002893">
    <property type="entry name" value="Znf_MYND"/>
</dbReference>
<keyword evidence="4" id="KW-0802">TPR repeat</keyword>
<dbReference type="Gene3D" id="6.10.140.2220">
    <property type="match status" value="1"/>
</dbReference>
<keyword evidence="9" id="KW-1185">Reference proteome</keyword>
<dbReference type="AlphaFoldDB" id="A0A1J8RC90"/>
<comment type="caution">
    <text evidence="8">The sequence shown here is derived from an EMBL/GenBank/DDBJ whole genome shotgun (WGS) entry which is preliminary data.</text>
</comment>
<dbReference type="PANTHER" id="PTHR45641">
    <property type="entry name" value="TETRATRICOPEPTIDE REPEAT PROTEIN (AFU_ORTHOLOGUE AFUA_6G03870)"/>
    <property type="match status" value="1"/>
</dbReference>
<dbReference type="InterPro" id="IPR011990">
    <property type="entry name" value="TPR-like_helical_dom_sf"/>
</dbReference>
<dbReference type="SUPFAM" id="SSF48452">
    <property type="entry name" value="TPR-like"/>
    <property type="match status" value="1"/>
</dbReference>